<protein>
    <submittedName>
        <fullName evidence="2">ABC transporter permease</fullName>
    </submittedName>
</protein>
<feature type="transmembrane region" description="Helical" evidence="1">
    <location>
        <begin position="219"/>
        <end position="240"/>
    </location>
</feature>
<keyword evidence="3" id="KW-1185">Reference proteome</keyword>
<dbReference type="EMBL" id="QNUL01000039">
    <property type="protein sequence ID" value="REA56427.1"/>
    <property type="molecule type" value="Genomic_DNA"/>
</dbReference>
<name>A0A3D8Y336_9BACT</name>
<feature type="transmembrane region" description="Helical" evidence="1">
    <location>
        <begin position="143"/>
        <end position="174"/>
    </location>
</feature>
<feature type="transmembrane region" description="Helical" evidence="1">
    <location>
        <begin position="49"/>
        <end position="68"/>
    </location>
</feature>
<keyword evidence="1" id="KW-0472">Membrane</keyword>
<dbReference type="Pfam" id="PF12679">
    <property type="entry name" value="ABC2_membrane_2"/>
    <property type="match status" value="1"/>
</dbReference>
<evidence type="ECO:0000256" key="1">
    <source>
        <dbReference type="SAM" id="Phobius"/>
    </source>
</evidence>
<dbReference type="GO" id="GO:0005886">
    <property type="term" value="C:plasma membrane"/>
    <property type="evidence" value="ECO:0007669"/>
    <property type="project" value="UniProtKB-SubCell"/>
</dbReference>
<sequence length="343" mass="37978">MKNLAVLSKGLSLKNKDYNIASGNHVSPSGPFRVMIGKEIADHIRSWRFIVLLLLIGLTFFGAMHISLSNIKTAVSNIQDPDRLFLYLKLLTTTDGTLPPFHVLLSFLGPLLGISLGFDTINSEQNAGTLTRLMAQPVYRDNLILSKFVSAMIIVSCLFVSLALLMIGAGLLITGVDIAPQEVLRIFSFIFLSIVYVGFWLSLSILLSIRFKQTATSALTAIGLWLFLTVFYKLLVNLVIKAMIPDPAFLSQEQVFAYNGLMGSILRLEPSQLYTDATTTLLMPSVRSLGPLTVEQMALAIPSPLPFKESLMIIWPQLSGLLAATVFCFALSYYLFMRREIRC</sequence>
<gene>
    <name evidence="2" type="ORF">DSL64_26900</name>
</gene>
<keyword evidence="1" id="KW-1133">Transmembrane helix</keyword>
<reference evidence="2 3" key="1">
    <citation type="submission" date="2018-07" db="EMBL/GenBank/DDBJ databases">
        <title>Dyadobacter roseus sp. nov., isolated from rose rhizosphere soil.</title>
        <authorList>
            <person name="Chen L."/>
        </authorList>
    </citation>
    <scope>NUCLEOTIDE SEQUENCE [LARGE SCALE GENOMIC DNA]</scope>
    <source>
        <strain evidence="2 3">RS19</strain>
    </source>
</reference>
<dbReference type="OrthoDB" id="9795677at2"/>
<dbReference type="Proteomes" id="UP000256373">
    <property type="component" value="Unassembled WGS sequence"/>
</dbReference>
<evidence type="ECO:0000313" key="3">
    <source>
        <dbReference type="Proteomes" id="UP000256373"/>
    </source>
</evidence>
<keyword evidence="1" id="KW-0812">Transmembrane</keyword>
<accession>A0A3D8Y336</accession>
<dbReference type="PANTHER" id="PTHR43471">
    <property type="entry name" value="ABC TRANSPORTER PERMEASE"/>
    <property type="match status" value="1"/>
</dbReference>
<dbReference type="RefSeq" id="WP_115834062.1">
    <property type="nucleotide sequence ID" value="NZ_QNUL01000039.1"/>
</dbReference>
<evidence type="ECO:0000313" key="2">
    <source>
        <dbReference type="EMBL" id="REA56427.1"/>
    </source>
</evidence>
<proteinExistence type="predicted"/>
<feature type="transmembrane region" description="Helical" evidence="1">
    <location>
        <begin position="101"/>
        <end position="122"/>
    </location>
</feature>
<comment type="caution">
    <text evidence="2">The sequence shown here is derived from an EMBL/GenBank/DDBJ whole genome shotgun (WGS) entry which is preliminary data.</text>
</comment>
<dbReference type="PANTHER" id="PTHR43471:SF14">
    <property type="entry name" value="ABC-2 TYPE TRANSPORT SYSTEM PERMEASE PROTEIN"/>
    <property type="match status" value="1"/>
</dbReference>
<organism evidence="2 3">
    <name type="scientific">Dyadobacter luteus</name>
    <dbReference type="NCBI Taxonomy" id="2259619"/>
    <lineage>
        <taxon>Bacteria</taxon>
        <taxon>Pseudomonadati</taxon>
        <taxon>Bacteroidota</taxon>
        <taxon>Cytophagia</taxon>
        <taxon>Cytophagales</taxon>
        <taxon>Spirosomataceae</taxon>
        <taxon>Dyadobacter</taxon>
    </lineage>
</organism>
<feature type="transmembrane region" description="Helical" evidence="1">
    <location>
        <begin position="313"/>
        <end position="336"/>
    </location>
</feature>
<dbReference type="GO" id="GO:0140359">
    <property type="term" value="F:ABC-type transporter activity"/>
    <property type="evidence" value="ECO:0007669"/>
    <property type="project" value="InterPro"/>
</dbReference>
<feature type="transmembrane region" description="Helical" evidence="1">
    <location>
        <begin position="186"/>
        <end position="207"/>
    </location>
</feature>
<dbReference type="AlphaFoldDB" id="A0A3D8Y336"/>